<keyword evidence="8" id="KW-0175">Coiled coil</keyword>
<gene>
    <name evidence="13" type="ORF">VKT23_005910</name>
</gene>
<dbReference type="SMART" id="SM00027">
    <property type="entry name" value="EH"/>
    <property type="match status" value="2"/>
</dbReference>
<sequence length="421" mass="46853">MTEFLIAMYFVDGLISKKFATLPSSIPSHIYEQAVYTLPDLQQHIYYVHPGKSRRDDGRRWGISVVIRVTASAHTKFLDLEGTGQIRKDAFMSYLYEQCFPSSNGEKIWKLVNILEKPTISQDEYAVALFLLHRNLVGIAIPKSLPSILIPPSIRSHPLFRCSSDIEAWDPKLDAPTGWDISGSIASRIFSFLDLKSRGFIKRDAIISLMKESKLPVHDLAQIWKLTNLGKKNRITLHLLAVVLFFLHWKLAGMDLPDSFPDVFKNCTPPLLSSDAFSSVQERHILTTENQQLRVSSSQNGTPASTSPSTSTAPARSRRPLPVPGSVPLPKFDASRRPGWSLNSDDSHGSTITNDCTAASDSSHSELDQLRSTIQLLMAENVALRNVIQVRGREGNNSLRASTSGDVPPPPYEDWISSSVF</sequence>
<feature type="domain" description="EH" evidence="12">
    <location>
        <begin position="100"/>
        <end position="156"/>
    </location>
</feature>
<evidence type="ECO:0000259" key="12">
    <source>
        <dbReference type="PROSITE" id="PS50031"/>
    </source>
</evidence>
<keyword evidence="5" id="KW-0254">Endocytosis</keyword>
<dbReference type="Gene3D" id="1.10.238.10">
    <property type="entry name" value="EF-hand"/>
    <property type="match status" value="2"/>
</dbReference>
<dbReference type="InterPro" id="IPR011992">
    <property type="entry name" value="EF-hand-dom_pair"/>
</dbReference>
<comment type="caution">
    <text evidence="13">The sequence shown here is derived from an EMBL/GenBank/DDBJ whole genome shotgun (WGS) entry which is preliminary data.</text>
</comment>
<evidence type="ECO:0000256" key="4">
    <source>
        <dbReference type="ARBA" id="ARBA00022490"/>
    </source>
</evidence>
<dbReference type="PANTHER" id="PTHR11216">
    <property type="entry name" value="EH DOMAIN"/>
    <property type="match status" value="1"/>
</dbReference>
<proteinExistence type="predicted"/>
<evidence type="ECO:0000256" key="5">
    <source>
        <dbReference type="ARBA" id="ARBA00022583"/>
    </source>
</evidence>
<reference evidence="13 14" key="1">
    <citation type="submission" date="2024-01" db="EMBL/GenBank/DDBJ databases">
        <title>A draft genome for the cacao thread blight pathogen Marasmiellus scandens.</title>
        <authorList>
            <person name="Baruah I.K."/>
            <person name="Leung J."/>
            <person name="Bukari Y."/>
            <person name="Amoako-Attah I."/>
            <person name="Meinhardt L.W."/>
            <person name="Bailey B.A."/>
            <person name="Cohen S.P."/>
        </authorList>
    </citation>
    <scope>NUCLEOTIDE SEQUENCE [LARGE SCALE GENOMIC DNA]</scope>
    <source>
        <strain evidence="13 14">GH-19</strain>
    </source>
</reference>
<keyword evidence="14" id="KW-1185">Reference proteome</keyword>
<keyword evidence="7" id="KW-0967">Endosome</keyword>
<name>A0ABR1JT63_9AGAR</name>
<feature type="region of interest" description="Disordered" evidence="11">
    <location>
        <begin position="288"/>
        <end position="364"/>
    </location>
</feature>
<evidence type="ECO:0000256" key="1">
    <source>
        <dbReference type="ARBA" id="ARBA00004125"/>
    </source>
</evidence>
<evidence type="ECO:0000313" key="13">
    <source>
        <dbReference type="EMBL" id="KAK7464703.1"/>
    </source>
</evidence>
<evidence type="ECO:0000256" key="6">
    <source>
        <dbReference type="ARBA" id="ARBA00022737"/>
    </source>
</evidence>
<organism evidence="13 14">
    <name type="scientific">Marasmiellus scandens</name>
    <dbReference type="NCBI Taxonomy" id="2682957"/>
    <lineage>
        <taxon>Eukaryota</taxon>
        <taxon>Fungi</taxon>
        <taxon>Dikarya</taxon>
        <taxon>Basidiomycota</taxon>
        <taxon>Agaricomycotina</taxon>
        <taxon>Agaricomycetes</taxon>
        <taxon>Agaricomycetidae</taxon>
        <taxon>Agaricales</taxon>
        <taxon>Marasmiineae</taxon>
        <taxon>Omphalotaceae</taxon>
        <taxon>Marasmiellus</taxon>
    </lineage>
</organism>
<feature type="compositionally biased region" description="Polar residues" evidence="11">
    <location>
        <begin position="288"/>
        <end position="301"/>
    </location>
</feature>
<evidence type="ECO:0000256" key="11">
    <source>
        <dbReference type="SAM" id="MobiDB-lite"/>
    </source>
</evidence>
<dbReference type="EMBL" id="JBANRG010000007">
    <property type="protein sequence ID" value="KAK7464703.1"/>
    <property type="molecule type" value="Genomic_DNA"/>
</dbReference>
<protein>
    <recommendedName>
        <fullName evidence="12">EH domain-containing protein</fullName>
    </recommendedName>
</protein>
<comment type="subcellular location">
    <subcellularLocation>
        <location evidence="3">Cell membrane</location>
        <topology evidence="3">Peripheral membrane protein</topology>
        <orientation evidence="3">Cytoplasmic side</orientation>
    </subcellularLocation>
    <subcellularLocation>
        <location evidence="2">Cytoplasm</location>
        <location evidence="2">Cytoskeleton</location>
        <location evidence="2">Actin patch</location>
    </subcellularLocation>
    <subcellularLocation>
        <location evidence="1">Endosome membrane</location>
        <topology evidence="1">Peripheral membrane protein</topology>
        <orientation evidence="1">Cytoplasmic side</orientation>
    </subcellularLocation>
</comment>
<feature type="domain" description="EH" evidence="12">
    <location>
        <begin position="188"/>
        <end position="262"/>
    </location>
</feature>
<feature type="compositionally biased region" description="Polar residues" evidence="11">
    <location>
        <begin position="341"/>
        <end position="362"/>
    </location>
</feature>
<keyword evidence="9" id="KW-0472">Membrane</keyword>
<dbReference type="PANTHER" id="PTHR11216:SF173">
    <property type="entry name" value="ACTIN CYTOSKELETON-REGULATORY COMPLEX PROTEIN PAN1"/>
    <property type="match status" value="1"/>
</dbReference>
<dbReference type="SUPFAM" id="SSF47473">
    <property type="entry name" value="EF-hand"/>
    <property type="match status" value="2"/>
</dbReference>
<keyword evidence="10" id="KW-0206">Cytoskeleton</keyword>
<evidence type="ECO:0000256" key="8">
    <source>
        <dbReference type="ARBA" id="ARBA00023054"/>
    </source>
</evidence>
<evidence type="ECO:0000256" key="10">
    <source>
        <dbReference type="ARBA" id="ARBA00023212"/>
    </source>
</evidence>
<feature type="compositionally biased region" description="Low complexity" evidence="11">
    <location>
        <begin position="302"/>
        <end position="315"/>
    </location>
</feature>
<accession>A0ABR1JT63</accession>
<dbReference type="InterPro" id="IPR000261">
    <property type="entry name" value="EH_dom"/>
</dbReference>
<evidence type="ECO:0000256" key="7">
    <source>
        <dbReference type="ARBA" id="ARBA00022753"/>
    </source>
</evidence>
<dbReference type="PROSITE" id="PS50031">
    <property type="entry name" value="EH"/>
    <property type="match status" value="2"/>
</dbReference>
<evidence type="ECO:0000313" key="14">
    <source>
        <dbReference type="Proteomes" id="UP001498398"/>
    </source>
</evidence>
<evidence type="ECO:0000256" key="2">
    <source>
        <dbReference type="ARBA" id="ARBA00004134"/>
    </source>
</evidence>
<keyword evidence="6" id="KW-0677">Repeat</keyword>
<keyword evidence="4" id="KW-0963">Cytoplasm</keyword>
<evidence type="ECO:0000256" key="9">
    <source>
        <dbReference type="ARBA" id="ARBA00023136"/>
    </source>
</evidence>
<evidence type="ECO:0000256" key="3">
    <source>
        <dbReference type="ARBA" id="ARBA00004413"/>
    </source>
</evidence>
<dbReference type="Proteomes" id="UP001498398">
    <property type="component" value="Unassembled WGS sequence"/>
</dbReference>